<keyword evidence="6" id="KW-0408">Iron</keyword>
<dbReference type="InterPro" id="IPR036396">
    <property type="entry name" value="Cyt_P450_sf"/>
</dbReference>
<evidence type="ECO:0000256" key="7">
    <source>
        <dbReference type="ARBA" id="ARBA00023033"/>
    </source>
</evidence>
<comment type="caution">
    <text evidence="8">The sequence shown here is derived from an EMBL/GenBank/DDBJ whole genome shotgun (WGS) entry which is preliminary data.</text>
</comment>
<dbReference type="GO" id="GO:0016705">
    <property type="term" value="F:oxidoreductase activity, acting on paired donors, with incorporation or reduction of molecular oxygen"/>
    <property type="evidence" value="ECO:0007669"/>
    <property type="project" value="InterPro"/>
</dbReference>
<dbReference type="InParanoid" id="A0A409YUK9"/>
<dbReference type="InterPro" id="IPR001128">
    <property type="entry name" value="Cyt_P450"/>
</dbReference>
<comment type="cofactor">
    <cofactor evidence="1">
        <name>heme</name>
        <dbReference type="ChEBI" id="CHEBI:30413"/>
    </cofactor>
</comment>
<dbReference type="PANTHER" id="PTHR46300:SF12">
    <property type="entry name" value="P450, PUTATIVE (EUROFUNG)-RELATED"/>
    <property type="match status" value="1"/>
</dbReference>
<gene>
    <name evidence="8" type="ORF">CVT26_001370</name>
</gene>
<organism evidence="8 9">
    <name type="scientific">Gymnopilus dilepis</name>
    <dbReference type="NCBI Taxonomy" id="231916"/>
    <lineage>
        <taxon>Eukaryota</taxon>
        <taxon>Fungi</taxon>
        <taxon>Dikarya</taxon>
        <taxon>Basidiomycota</taxon>
        <taxon>Agaricomycotina</taxon>
        <taxon>Agaricomycetes</taxon>
        <taxon>Agaricomycetidae</taxon>
        <taxon>Agaricales</taxon>
        <taxon>Agaricineae</taxon>
        <taxon>Hymenogastraceae</taxon>
        <taxon>Gymnopilus</taxon>
    </lineage>
</organism>
<dbReference type="EMBL" id="NHYE01000255">
    <property type="protein sequence ID" value="PPR06704.1"/>
    <property type="molecule type" value="Genomic_DNA"/>
</dbReference>
<dbReference type="GO" id="GO:0004497">
    <property type="term" value="F:monooxygenase activity"/>
    <property type="evidence" value="ECO:0007669"/>
    <property type="project" value="UniProtKB-KW"/>
</dbReference>
<accession>A0A409YUK9</accession>
<evidence type="ECO:0000256" key="3">
    <source>
        <dbReference type="ARBA" id="ARBA00022617"/>
    </source>
</evidence>
<keyword evidence="3" id="KW-0349">Heme</keyword>
<dbReference type="PANTHER" id="PTHR46300">
    <property type="entry name" value="P450, PUTATIVE (EUROFUNG)-RELATED-RELATED"/>
    <property type="match status" value="1"/>
</dbReference>
<keyword evidence="5" id="KW-0560">Oxidoreductase</keyword>
<comment type="similarity">
    <text evidence="2">Belongs to the cytochrome P450 family.</text>
</comment>
<dbReference type="Pfam" id="PF00067">
    <property type="entry name" value="p450"/>
    <property type="match status" value="1"/>
</dbReference>
<evidence type="ECO:0000313" key="8">
    <source>
        <dbReference type="EMBL" id="PPR06704.1"/>
    </source>
</evidence>
<protein>
    <recommendedName>
        <fullName evidence="10">Cytochrome P450</fullName>
    </recommendedName>
</protein>
<name>A0A409YUK9_9AGAR</name>
<reference evidence="8 9" key="1">
    <citation type="journal article" date="2018" name="Evol. Lett.">
        <title>Horizontal gene cluster transfer increased hallucinogenic mushroom diversity.</title>
        <authorList>
            <person name="Reynolds H.T."/>
            <person name="Vijayakumar V."/>
            <person name="Gluck-Thaler E."/>
            <person name="Korotkin H.B."/>
            <person name="Matheny P.B."/>
            <person name="Slot J.C."/>
        </authorList>
    </citation>
    <scope>NUCLEOTIDE SEQUENCE [LARGE SCALE GENOMIC DNA]</scope>
    <source>
        <strain evidence="8 9">SRW20</strain>
    </source>
</reference>
<evidence type="ECO:0000256" key="5">
    <source>
        <dbReference type="ARBA" id="ARBA00023002"/>
    </source>
</evidence>
<keyword evidence="7" id="KW-0503">Monooxygenase</keyword>
<dbReference type="AlphaFoldDB" id="A0A409YUK9"/>
<proteinExistence type="inferred from homology"/>
<evidence type="ECO:0000313" key="9">
    <source>
        <dbReference type="Proteomes" id="UP000284706"/>
    </source>
</evidence>
<evidence type="ECO:0000256" key="2">
    <source>
        <dbReference type="ARBA" id="ARBA00010617"/>
    </source>
</evidence>
<keyword evidence="4" id="KW-0479">Metal-binding</keyword>
<dbReference type="STRING" id="231916.A0A409YUK9"/>
<dbReference type="Gene3D" id="1.10.630.10">
    <property type="entry name" value="Cytochrome P450"/>
    <property type="match status" value="1"/>
</dbReference>
<evidence type="ECO:0000256" key="1">
    <source>
        <dbReference type="ARBA" id="ARBA00001971"/>
    </source>
</evidence>
<dbReference type="SUPFAM" id="SSF48264">
    <property type="entry name" value="Cytochrome P450"/>
    <property type="match status" value="1"/>
</dbReference>
<dbReference type="GO" id="GO:0020037">
    <property type="term" value="F:heme binding"/>
    <property type="evidence" value="ECO:0007669"/>
    <property type="project" value="InterPro"/>
</dbReference>
<evidence type="ECO:0008006" key="10">
    <source>
        <dbReference type="Google" id="ProtNLM"/>
    </source>
</evidence>
<evidence type="ECO:0000256" key="6">
    <source>
        <dbReference type="ARBA" id="ARBA00023004"/>
    </source>
</evidence>
<dbReference type="InterPro" id="IPR050364">
    <property type="entry name" value="Cytochrome_P450_fung"/>
</dbReference>
<evidence type="ECO:0000256" key="4">
    <source>
        <dbReference type="ARBA" id="ARBA00022723"/>
    </source>
</evidence>
<dbReference type="GO" id="GO:0005506">
    <property type="term" value="F:iron ion binding"/>
    <property type="evidence" value="ECO:0007669"/>
    <property type="project" value="InterPro"/>
</dbReference>
<dbReference type="Proteomes" id="UP000284706">
    <property type="component" value="Unassembled WGS sequence"/>
</dbReference>
<sequence>MTRNEDEYPEPHKFKPERFFTESGELDDRDRVLAYGFGRRICVGKHLASSTLWITIASVLACFNIEKCKDELGNEVEINDDFDHLGQVL</sequence>
<dbReference type="OrthoDB" id="3934656at2759"/>
<keyword evidence="9" id="KW-1185">Reference proteome</keyword>